<dbReference type="EMBL" id="CP000927">
    <property type="protein sequence ID" value="ABZ70936.1"/>
    <property type="molecule type" value="Genomic_DNA"/>
</dbReference>
<evidence type="ECO:0000259" key="2">
    <source>
        <dbReference type="Pfam" id="PF13699"/>
    </source>
</evidence>
<reference evidence="4" key="1">
    <citation type="submission" date="2008-01" db="EMBL/GenBank/DDBJ databases">
        <title>Complete sequence of chromosome of Caulobacter sp. K31.</title>
        <authorList>
            <consortium name="US DOE Joint Genome Institute"/>
            <person name="Copeland A."/>
            <person name="Lucas S."/>
            <person name="Lapidus A."/>
            <person name="Barry K."/>
            <person name="Glavina del Rio T."/>
            <person name="Dalin E."/>
            <person name="Tice H."/>
            <person name="Pitluck S."/>
            <person name="Bruce D."/>
            <person name="Goodwin L."/>
            <person name="Thompson L.S."/>
            <person name="Brettin T."/>
            <person name="Detter J.C."/>
            <person name="Han C."/>
            <person name="Schmutz J."/>
            <person name="Larimer F."/>
            <person name="Land M."/>
            <person name="Hauser L."/>
            <person name="Kyrpides N."/>
            <person name="Kim E."/>
            <person name="Stephens C."/>
            <person name="Richardson P."/>
        </authorList>
    </citation>
    <scope>NUCLEOTIDE SEQUENCE [LARGE SCALE GENOMIC DNA]</scope>
    <source>
        <strain evidence="4">K31</strain>
    </source>
</reference>
<feature type="region of interest" description="Disordered" evidence="1">
    <location>
        <begin position="1"/>
        <end position="24"/>
    </location>
</feature>
<dbReference type="Pfam" id="PF13930">
    <property type="entry name" value="Endonuclea_NS_2"/>
    <property type="match status" value="1"/>
</dbReference>
<dbReference type="InterPro" id="IPR044927">
    <property type="entry name" value="Endonuclea_NS_2"/>
</dbReference>
<dbReference type="Pfam" id="PF13699">
    <property type="entry name" value="eCIS_core"/>
    <property type="match status" value="1"/>
</dbReference>
<dbReference type="Gene3D" id="3.40.570.10">
    <property type="entry name" value="Extracellular Endonuclease, subunit A"/>
    <property type="match status" value="1"/>
</dbReference>
<dbReference type="AlphaFoldDB" id="B0T4I4"/>
<dbReference type="OrthoDB" id="9182846at2"/>
<accession>B0T4I4</accession>
<dbReference type="InterPro" id="IPR025295">
    <property type="entry name" value="eCIS_core_dom"/>
</dbReference>
<feature type="domain" description="eCIS core" evidence="2">
    <location>
        <begin position="50"/>
        <end position="111"/>
    </location>
</feature>
<dbReference type="KEGG" id="cak:Caul_1807"/>
<evidence type="ECO:0000259" key="3">
    <source>
        <dbReference type="Pfam" id="PF13930"/>
    </source>
</evidence>
<dbReference type="STRING" id="366602.Caul_1807"/>
<dbReference type="InterPro" id="IPR044929">
    <property type="entry name" value="DNA/RNA_non-sp_Endonuclease_sf"/>
</dbReference>
<proteinExistence type="predicted"/>
<evidence type="ECO:0000256" key="1">
    <source>
        <dbReference type="SAM" id="MobiDB-lite"/>
    </source>
</evidence>
<sequence length="362" mass="37545">MRRHLAQPGVQKASVQGAGGATRGDVQRLADQGVRGASASLPHLGRISQAFGPGHDLSGVRARVGGTGAAATQAMGALAYATRGDRVAFASPPSLRMAAHEAAHLIQQKGGVSLPGGVGRAGDAHERHADAVADRVASGRSAGDLLQQYARPQAKGAQSVQGLSRPGAGRGVQMWKALVKAPWMAGGQWDTTKAGGRVKTMKAKNLTLNMGGAVGAGNNPPNASPPSWTQLWKWSLTHMKGPPGYVRMHMLGDRFGGAGNTAANLAPGTNGMNQRHYNQVEKPLITALNGGGTINSYKITATYQTTNGGLATKAGKTAWKNTLRTIRCTAAYTNAIMGGVKNLKKTVSENKGMTGKANWKGH</sequence>
<protein>
    <submittedName>
        <fullName evidence="4">Uncharacterized protein</fullName>
    </submittedName>
</protein>
<dbReference type="eggNOG" id="COG1652">
    <property type="taxonomic scope" value="Bacteria"/>
</dbReference>
<evidence type="ECO:0000313" key="4">
    <source>
        <dbReference type="EMBL" id="ABZ70936.1"/>
    </source>
</evidence>
<feature type="domain" description="Type VII secretion system protein EssD-like" evidence="3">
    <location>
        <begin position="242"/>
        <end position="305"/>
    </location>
</feature>
<organism evidence="4">
    <name type="scientific">Caulobacter sp. (strain K31)</name>
    <dbReference type="NCBI Taxonomy" id="366602"/>
    <lineage>
        <taxon>Bacteria</taxon>
        <taxon>Pseudomonadati</taxon>
        <taxon>Pseudomonadota</taxon>
        <taxon>Alphaproteobacteria</taxon>
        <taxon>Caulobacterales</taxon>
        <taxon>Caulobacteraceae</taxon>
        <taxon>Caulobacter</taxon>
    </lineage>
</organism>
<dbReference type="HOGENOM" id="CLU_764389_0_0_5"/>
<name>B0T4I4_CAUSK</name>
<gene>
    <name evidence="4" type="ordered locus">Caul_1807</name>
</gene>